<keyword evidence="4" id="KW-1185">Reference proteome</keyword>
<dbReference type="RefSeq" id="WP_307635183.1">
    <property type="nucleotide sequence ID" value="NZ_JAUSQL010000001.1"/>
</dbReference>
<feature type="compositionally biased region" description="Low complexity" evidence="1">
    <location>
        <begin position="12"/>
        <end position="26"/>
    </location>
</feature>
<protein>
    <recommendedName>
        <fullName evidence="5">DUF4232 domain-containing protein</fullName>
    </recommendedName>
</protein>
<reference evidence="3 4" key="1">
    <citation type="submission" date="2023-07" db="EMBL/GenBank/DDBJ databases">
        <title>Sequencing the genomes of 1000 actinobacteria strains.</title>
        <authorList>
            <person name="Klenk H.-P."/>
        </authorList>
    </citation>
    <scope>NUCLEOTIDE SEQUENCE [LARGE SCALE GENOMIC DNA]</scope>
    <source>
        <strain evidence="3 4">DSM 19515</strain>
    </source>
</reference>
<dbReference type="EMBL" id="JAUSQL010000001">
    <property type="protein sequence ID" value="MDP9833128.1"/>
    <property type="molecule type" value="Genomic_DNA"/>
</dbReference>
<evidence type="ECO:0000313" key="3">
    <source>
        <dbReference type="EMBL" id="MDP9833128.1"/>
    </source>
</evidence>
<feature type="compositionally biased region" description="Basic and acidic residues" evidence="1">
    <location>
        <begin position="29"/>
        <end position="76"/>
    </location>
</feature>
<feature type="region of interest" description="Disordered" evidence="1">
    <location>
        <begin position="1"/>
        <end position="125"/>
    </location>
</feature>
<evidence type="ECO:0000313" key="4">
    <source>
        <dbReference type="Proteomes" id="UP001230145"/>
    </source>
</evidence>
<evidence type="ECO:0000256" key="2">
    <source>
        <dbReference type="SAM" id="Phobius"/>
    </source>
</evidence>
<feature type="region of interest" description="Disordered" evidence="1">
    <location>
        <begin position="303"/>
        <end position="365"/>
    </location>
</feature>
<feature type="compositionally biased region" description="Low complexity" evidence="1">
    <location>
        <begin position="333"/>
        <end position="347"/>
    </location>
</feature>
<keyword evidence="2" id="KW-1133">Transmembrane helix</keyword>
<feature type="transmembrane region" description="Helical" evidence="2">
    <location>
        <begin position="132"/>
        <end position="154"/>
    </location>
</feature>
<sequence length="365" mass="37111">MNETPKRGKQAGRGAPRPAGGRAQAGRGRGADRPTRGEGSGRDERARRGSAARGERAVPGSERRARGERPVREDGKRRTRGGAATSARGVRGGRPAPGRTGHGRQSAKRPVSARPSPRKQKDPARAAFRRRLLTVLLVILLAVGATFVAVKYALSKIEKHTVPVNPVEQFEPVACSSGSLSTAVNSAGGAAGQQVTLSASITNKGEAPCYFDAADLRLQLTSGDQTVYDSQVCSSGPASKILLLDAGMTTTQALSWNGVNAGANCQGKSIAGAGTYVARILLGSDPLLQSGYVFELSGSGVATGGRSVTNEGESAGDSTGSAGPEAGSTDGKAVTGATDGSDTTDGVAGDGERSSNSGESSDAPR</sequence>
<keyword evidence="2" id="KW-0472">Membrane</keyword>
<evidence type="ECO:0008006" key="5">
    <source>
        <dbReference type="Google" id="ProtNLM"/>
    </source>
</evidence>
<name>A0ABT9PK75_9ACTO</name>
<accession>A0ABT9PK75</accession>
<organism evidence="3 4">
    <name type="scientific">Trueperella abortisuis</name>
    <dbReference type="NCBI Taxonomy" id="445930"/>
    <lineage>
        <taxon>Bacteria</taxon>
        <taxon>Bacillati</taxon>
        <taxon>Actinomycetota</taxon>
        <taxon>Actinomycetes</taxon>
        <taxon>Actinomycetales</taxon>
        <taxon>Actinomycetaceae</taxon>
        <taxon>Trueperella</taxon>
    </lineage>
</organism>
<feature type="compositionally biased region" description="Polar residues" evidence="1">
    <location>
        <begin position="306"/>
        <end position="321"/>
    </location>
</feature>
<feature type="compositionally biased region" description="Low complexity" evidence="1">
    <location>
        <begin position="81"/>
        <end position="99"/>
    </location>
</feature>
<keyword evidence="2" id="KW-0812">Transmembrane</keyword>
<dbReference type="Proteomes" id="UP001230145">
    <property type="component" value="Unassembled WGS sequence"/>
</dbReference>
<evidence type="ECO:0000256" key="1">
    <source>
        <dbReference type="SAM" id="MobiDB-lite"/>
    </source>
</evidence>
<proteinExistence type="predicted"/>
<feature type="compositionally biased region" description="Polar residues" evidence="1">
    <location>
        <begin position="354"/>
        <end position="365"/>
    </location>
</feature>
<gene>
    <name evidence="3" type="ORF">J2S45_001807</name>
</gene>
<comment type="caution">
    <text evidence="3">The sequence shown here is derived from an EMBL/GenBank/DDBJ whole genome shotgun (WGS) entry which is preliminary data.</text>
</comment>